<gene>
    <name evidence="4" type="ORF">A2V81_01810</name>
</gene>
<dbReference type="Gene3D" id="3.40.640.10">
    <property type="entry name" value="Type I PLP-dependent aspartate aminotransferase-like (Major domain)"/>
    <property type="match status" value="1"/>
</dbReference>
<evidence type="ECO:0000256" key="2">
    <source>
        <dbReference type="ARBA" id="ARBA00022898"/>
    </source>
</evidence>
<evidence type="ECO:0000259" key="3">
    <source>
        <dbReference type="Pfam" id="PF01212"/>
    </source>
</evidence>
<name>A0A1F4XJD3_9BACT</name>
<dbReference type="InterPro" id="IPR001597">
    <property type="entry name" value="ArAA_b-elim_lyase/Thr_aldolase"/>
</dbReference>
<protein>
    <recommendedName>
        <fullName evidence="3">Aromatic amino acid beta-eliminating lyase/threonine aldolase domain-containing protein</fullName>
    </recommendedName>
</protein>
<proteinExistence type="predicted"/>
<dbReference type="AlphaFoldDB" id="A0A1F4XJD3"/>
<accession>A0A1F4XJD3</accession>
<evidence type="ECO:0000256" key="1">
    <source>
        <dbReference type="ARBA" id="ARBA00001933"/>
    </source>
</evidence>
<comment type="cofactor">
    <cofactor evidence="1">
        <name>pyridoxal 5'-phosphate</name>
        <dbReference type="ChEBI" id="CHEBI:597326"/>
    </cofactor>
</comment>
<dbReference type="EMBL" id="MEWR01000018">
    <property type="protein sequence ID" value="OGC81821.1"/>
    <property type="molecule type" value="Genomic_DNA"/>
</dbReference>
<dbReference type="GO" id="GO:0006520">
    <property type="term" value="P:amino acid metabolic process"/>
    <property type="evidence" value="ECO:0007669"/>
    <property type="project" value="InterPro"/>
</dbReference>
<organism evidence="4 5">
    <name type="scientific">Candidatus Abawacabacteria bacterium RBG_16_42_10</name>
    <dbReference type="NCBI Taxonomy" id="1817814"/>
    <lineage>
        <taxon>Bacteria</taxon>
        <taxon>Candidatus Abawacaibacteriota</taxon>
    </lineage>
</organism>
<dbReference type="InterPro" id="IPR015421">
    <property type="entry name" value="PyrdxlP-dep_Trfase_major"/>
</dbReference>
<feature type="domain" description="Aromatic amino acid beta-eliminating lyase/threonine aldolase" evidence="3">
    <location>
        <begin position="16"/>
        <end position="98"/>
    </location>
</feature>
<evidence type="ECO:0000313" key="4">
    <source>
        <dbReference type="EMBL" id="OGC81821.1"/>
    </source>
</evidence>
<dbReference type="STRING" id="1817814.A2V81_01810"/>
<dbReference type="Proteomes" id="UP000177614">
    <property type="component" value="Unassembled WGS sequence"/>
</dbReference>
<comment type="caution">
    <text evidence="4">The sequence shown here is derived from an EMBL/GenBank/DDBJ whole genome shotgun (WGS) entry which is preliminary data.</text>
</comment>
<sequence length="113" mass="12247">MYSFKDDYSEGAHPTIIKALSETNLSQQLGYGNDEFCKKAADLIQDKIQDNDADVHFVTGGTQANLIGLSSLLKSYESVISADSGHINTHEAGAIEATGHKINFAKTSFIPIR</sequence>
<reference evidence="4 5" key="1">
    <citation type="journal article" date="2016" name="Nat. Commun.">
        <title>Thousands of microbial genomes shed light on interconnected biogeochemical processes in an aquifer system.</title>
        <authorList>
            <person name="Anantharaman K."/>
            <person name="Brown C.T."/>
            <person name="Hug L.A."/>
            <person name="Sharon I."/>
            <person name="Castelle C.J."/>
            <person name="Probst A.J."/>
            <person name="Thomas B.C."/>
            <person name="Singh A."/>
            <person name="Wilkins M.J."/>
            <person name="Karaoz U."/>
            <person name="Brodie E.L."/>
            <person name="Williams K.H."/>
            <person name="Hubbard S.S."/>
            <person name="Banfield J.F."/>
        </authorList>
    </citation>
    <scope>NUCLEOTIDE SEQUENCE [LARGE SCALE GENOMIC DNA]</scope>
</reference>
<evidence type="ECO:0000313" key="5">
    <source>
        <dbReference type="Proteomes" id="UP000177614"/>
    </source>
</evidence>
<dbReference type="SUPFAM" id="SSF53383">
    <property type="entry name" value="PLP-dependent transferases"/>
    <property type="match status" value="1"/>
</dbReference>
<keyword evidence="2" id="KW-0663">Pyridoxal phosphate</keyword>
<dbReference type="GO" id="GO:0016829">
    <property type="term" value="F:lyase activity"/>
    <property type="evidence" value="ECO:0007669"/>
    <property type="project" value="InterPro"/>
</dbReference>
<dbReference type="Pfam" id="PF01212">
    <property type="entry name" value="Beta_elim_lyase"/>
    <property type="match status" value="1"/>
</dbReference>
<dbReference type="InterPro" id="IPR015424">
    <property type="entry name" value="PyrdxlP-dep_Trfase"/>
</dbReference>